<organism evidence="3 4">
    <name type="scientific">Parvibaculum lavamentivorans (strain DS-1 / DSM 13023 / NCIMB 13966)</name>
    <dbReference type="NCBI Taxonomy" id="402881"/>
    <lineage>
        <taxon>Bacteria</taxon>
        <taxon>Pseudomonadati</taxon>
        <taxon>Pseudomonadota</taxon>
        <taxon>Alphaproteobacteria</taxon>
        <taxon>Hyphomicrobiales</taxon>
        <taxon>Parvibaculaceae</taxon>
        <taxon>Parvibaculum</taxon>
    </lineage>
</organism>
<name>A7HPL5_PARL1</name>
<sequence>MQQKVSPKQMLTARGLKRFLRNCAGIAAVEFALIFPVMIAFYFGSIETTNMLTANRRVTSVAYTAADITAQATSISNSDLADIFAASSAILAPFSTTPLKVRITSVVAYSSNIAKVAWSDGLNIAPRSTGSTVSLPSGLTTAGSSVIMAEVTYSYVSPISEAITETITFTDTAYLKPRRAISVARTN</sequence>
<dbReference type="EMBL" id="CP000774">
    <property type="protein sequence ID" value="ABS61848.1"/>
    <property type="molecule type" value="Genomic_DNA"/>
</dbReference>
<dbReference type="Pfam" id="PF07811">
    <property type="entry name" value="TadE"/>
    <property type="match status" value="1"/>
</dbReference>
<gene>
    <name evidence="3" type="ordered locus">Plav_0225</name>
</gene>
<keyword evidence="1" id="KW-0472">Membrane</keyword>
<dbReference type="HOGENOM" id="CLU_108008_1_1_5"/>
<dbReference type="eggNOG" id="COG4961">
    <property type="taxonomic scope" value="Bacteria"/>
</dbReference>
<proteinExistence type="predicted"/>
<dbReference type="InterPro" id="IPR012495">
    <property type="entry name" value="TadE-like_dom"/>
</dbReference>
<dbReference type="STRING" id="402881.Plav_0225"/>
<evidence type="ECO:0000259" key="2">
    <source>
        <dbReference type="Pfam" id="PF07811"/>
    </source>
</evidence>
<feature type="domain" description="TadE-like" evidence="2">
    <location>
        <begin position="25"/>
        <end position="66"/>
    </location>
</feature>
<keyword evidence="1" id="KW-1133">Transmembrane helix</keyword>
<dbReference type="Proteomes" id="UP000006377">
    <property type="component" value="Chromosome"/>
</dbReference>
<protein>
    <submittedName>
        <fullName evidence="3">TadE family protein</fullName>
    </submittedName>
</protein>
<keyword evidence="4" id="KW-1185">Reference proteome</keyword>
<feature type="transmembrane region" description="Helical" evidence="1">
    <location>
        <begin position="20"/>
        <end position="43"/>
    </location>
</feature>
<evidence type="ECO:0000313" key="3">
    <source>
        <dbReference type="EMBL" id="ABS61848.1"/>
    </source>
</evidence>
<dbReference type="KEGG" id="pla:Plav_0225"/>
<accession>A7HPL5</accession>
<dbReference type="AlphaFoldDB" id="A7HPL5"/>
<evidence type="ECO:0000256" key="1">
    <source>
        <dbReference type="SAM" id="Phobius"/>
    </source>
</evidence>
<keyword evidence="1" id="KW-0812">Transmembrane</keyword>
<evidence type="ECO:0000313" key="4">
    <source>
        <dbReference type="Proteomes" id="UP000006377"/>
    </source>
</evidence>
<reference evidence="3 4" key="1">
    <citation type="journal article" date="2011" name="Stand. Genomic Sci.">
        <title>Complete genome sequence of Parvibaculum lavamentivorans type strain (DS-1(T)).</title>
        <authorList>
            <person name="Schleheck D."/>
            <person name="Weiss M."/>
            <person name="Pitluck S."/>
            <person name="Bruce D."/>
            <person name="Land M.L."/>
            <person name="Han S."/>
            <person name="Saunders E."/>
            <person name="Tapia R."/>
            <person name="Detter C."/>
            <person name="Brettin T."/>
            <person name="Han J."/>
            <person name="Woyke T."/>
            <person name="Goodwin L."/>
            <person name="Pennacchio L."/>
            <person name="Nolan M."/>
            <person name="Cook A.M."/>
            <person name="Kjelleberg S."/>
            <person name="Thomas T."/>
        </authorList>
    </citation>
    <scope>NUCLEOTIDE SEQUENCE [LARGE SCALE GENOMIC DNA]</scope>
    <source>
        <strain evidence="4">DS-1 / DSM 13023 / NCIMB 13966</strain>
    </source>
</reference>